<dbReference type="EMBL" id="KT809302">
    <property type="protein sequence ID" value="ALJ99675.1"/>
    <property type="molecule type" value="Genomic_DNA"/>
</dbReference>
<reference evidence="2 3" key="1">
    <citation type="journal article" date="2016" name="MBio">
        <title>Archaeal Haloarcula californiae Icosahedral Virus 1 Highlights Conserved Elements in Icosahedral Membrane-Containing DNA Viruses from Extreme Environments.</title>
        <authorList>
            <person name="Demina T.A."/>
            <person name="Pietila M.K."/>
            <person name="Svirskaite J."/>
            <person name="Ravantti J.J."/>
            <person name="Atanasova N.S."/>
            <person name="Bamford D.H."/>
            <person name="Oksanen H.M."/>
        </authorList>
    </citation>
    <scope>NUCLEOTIDE SEQUENCE [LARGE SCALE GENOMIC DNA]</scope>
    <source>
        <strain evidence="2 3">SS13-6</strain>
    </source>
</reference>
<feature type="compositionally biased region" description="Basic and acidic residues" evidence="1">
    <location>
        <begin position="7"/>
        <end position="23"/>
    </location>
</feature>
<evidence type="ECO:0000256" key="1">
    <source>
        <dbReference type="SAM" id="MobiDB-lite"/>
    </source>
</evidence>
<feature type="region of interest" description="Disordered" evidence="1">
    <location>
        <begin position="1"/>
        <end position="25"/>
    </location>
</feature>
<protein>
    <submittedName>
        <fullName evidence="2">Uncharacterized protein</fullName>
    </submittedName>
</protein>
<dbReference type="KEGG" id="vg:28619822"/>
<organism evidence="2 3">
    <name type="scientific">Haloarcula californiae icosahedral virus 1</name>
    <dbReference type="NCBI Taxonomy" id="1735722"/>
    <lineage>
        <taxon>Viruses</taxon>
        <taxon>Singelaviria</taxon>
        <taxon>Helvetiavirae</taxon>
        <taxon>Dividoviricota</taxon>
        <taxon>Laserviricetes</taxon>
        <taxon>Halopanivirales</taxon>
        <taxon>Sphaerolipoviridae</taxon>
        <taxon>Alphasphaerolipovirus</taxon>
        <taxon>Alphasphaerolipovirus viikkii</taxon>
    </lineage>
</organism>
<dbReference type="GeneID" id="28619822"/>
<name>A0A1C7A3Q4_9VIRU</name>
<evidence type="ECO:0000313" key="2">
    <source>
        <dbReference type="EMBL" id="ALJ99675.1"/>
    </source>
</evidence>
<gene>
    <name evidence="2" type="ORF">SS136_012</name>
</gene>
<sequence length="82" mass="9453">MPDDDLPAVREERVRDPDADEWKPLTGPMEWERRTHGDEGEWTVGGDPSEVDEVKALVVRDGFNDEEWIISSLYAPDLNRML</sequence>
<dbReference type="Proteomes" id="UP000208062">
    <property type="component" value="Segment"/>
</dbReference>
<accession>A0A1C7A3Q4</accession>
<evidence type="ECO:0000313" key="3">
    <source>
        <dbReference type="Proteomes" id="UP000208062"/>
    </source>
</evidence>
<dbReference type="RefSeq" id="YP_009272832.1">
    <property type="nucleotide sequence ID" value="NC_030848.1"/>
</dbReference>
<proteinExistence type="predicted"/>
<dbReference type="OrthoDB" id="39451at10239"/>
<keyword evidence="3" id="KW-1185">Reference proteome</keyword>